<dbReference type="GO" id="GO:0008270">
    <property type="term" value="F:zinc ion binding"/>
    <property type="evidence" value="ECO:0007669"/>
    <property type="project" value="UniProtKB-KW"/>
</dbReference>
<keyword evidence="4" id="KW-0833">Ubl conjugation pathway</keyword>
<evidence type="ECO:0000313" key="9">
    <source>
        <dbReference type="EMBL" id="KAF6134826.1"/>
    </source>
</evidence>
<feature type="region of interest" description="Disordered" evidence="7">
    <location>
        <begin position="350"/>
        <end position="369"/>
    </location>
</feature>
<evidence type="ECO:0000256" key="4">
    <source>
        <dbReference type="ARBA" id="ARBA00022786"/>
    </source>
</evidence>
<dbReference type="PROSITE" id="PS00518">
    <property type="entry name" value="ZF_RING_1"/>
    <property type="match status" value="1"/>
</dbReference>
<protein>
    <recommendedName>
        <fullName evidence="8">RING-type domain-containing protein</fullName>
    </recommendedName>
</protein>
<gene>
    <name evidence="9" type="ORF">GIB67_002227</name>
</gene>
<dbReference type="EMBL" id="JACGCM010002827">
    <property type="protein sequence ID" value="KAF6134826.1"/>
    <property type="molecule type" value="Genomic_DNA"/>
</dbReference>
<organism evidence="9 10">
    <name type="scientific">Kingdonia uniflora</name>
    <dbReference type="NCBI Taxonomy" id="39325"/>
    <lineage>
        <taxon>Eukaryota</taxon>
        <taxon>Viridiplantae</taxon>
        <taxon>Streptophyta</taxon>
        <taxon>Embryophyta</taxon>
        <taxon>Tracheophyta</taxon>
        <taxon>Spermatophyta</taxon>
        <taxon>Magnoliopsida</taxon>
        <taxon>Ranunculales</taxon>
        <taxon>Circaeasteraceae</taxon>
        <taxon>Kingdonia</taxon>
    </lineage>
</organism>
<dbReference type="SUPFAM" id="SSF57850">
    <property type="entry name" value="RING/U-box"/>
    <property type="match status" value="1"/>
</dbReference>
<dbReference type="GO" id="GO:0061631">
    <property type="term" value="F:ubiquitin conjugating enzyme activity"/>
    <property type="evidence" value="ECO:0007669"/>
    <property type="project" value="TreeGrafter"/>
</dbReference>
<evidence type="ECO:0000256" key="6">
    <source>
        <dbReference type="PROSITE-ProRule" id="PRU00175"/>
    </source>
</evidence>
<evidence type="ECO:0000259" key="8">
    <source>
        <dbReference type="PROSITE" id="PS50089"/>
    </source>
</evidence>
<sequence length="608" mass="69068">MADLSFDDLDYAYELQLEEALMESRLISDHNLARELQGRSEDCRKPFREGSSSSGVVQEDVKVKPFRLYFKGLLSDDGVRNGLKGGVGVAAIGAVVCDFGDNLVSESQKPVLVDWEMGWSLEDAMLKVDLESLIEGLNMAHWLNIKSIDVFYDDLRVYQYTTRGWIPDQQKVVTIVDQACVLQTDSSKEQNLKKTCTICLKDTYNEQMLVVDSCRHSFCLCCMKQHVEVKLLHGVVAKCPHEGTEQSNPRECIKCHGLFCIDCHVPWHRNMSCHDYKKFNPNPHAQDAKLKFLAANNSWGQNNKPKNMIELGADSYHSSSIGTFNLLKHPAQRQNFESASSSNICQDKLHGISSSSQPNSSKESKEKGEQEGLRKIKVFKLFDIVQDYSDHHFIAGGSKAKQPSQKWTKAIQQEWKILEKDLPGTIFVRVFEERMDLLRAVIIGAADTPYHDGVVGELRGFPNGSYLTKQAATSSRSRTVVVDVTSSRMMEWLRLRSVGLFLSNMENMLLQSPHSRYNYLLCREERQNVKRLSNFCRSLYYAIFEEKKGVVYDRILVELAVMVTTSYQAWHREWLELANGNLGEYKKSSSVVWRSAIAHIEDDDAKGA</sequence>
<evidence type="ECO:0000256" key="1">
    <source>
        <dbReference type="ARBA" id="ARBA00022679"/>
    </source>
</evidence>
<evidence type="ECO:0000256" key="3">
    <source>
        <dbReference type="ARBA" id="ARBA00022771"/>
    </source>
</evidence>
<keyword evidence="5" id="KW-0862">Zinc</keyword>
<dbReference type="PANTHER" id="PTHR46116">
    <property type="entry name" value="(E3-INDEPENDENT) E2 UBIQUITIN-CONJUGATING ENZYME"/>
    <property type="match status" value="1"/>
</dbReference>
<comment type="caution">
    <text evidence="9">The sequence shown here is derived from an EMBL/GenBank/DDBJ whole genome shotgun (WGS) entry which is preliminary data.</text>
</comment>
<name>A0A7J7KWU2_9MAGN</name>
<dbReference type="SUPFAM" id="SSF54495">
    <property type="entry name" value="UBC-like"/>
    <property type="match status" value="1"/>
</dbReference>
<dbReference type="AlphaFoldDB" id="A0A7J7KWU2"/>
<dbReference type="PROSITE" id="PS50089">
    <property type="entry name" value="ZF_RING_2"/>
    <property type="match status" value="1"/>
</dbReference>
<evidence type="ECO:0000256" key="7">
    <source>
        <dbReference type="SAM" id="MobiDB-lite"/>
    </source>
</evidence>
<evidence type="ECO:0000256" key="2">
    <source>
        <dbReference type="ARBA" id="ARBA00022723"/>
    </source>
</evidence>
<dbReference type="InterPro" id="IPR001841">
    <property type="entry name" value="Znf_RING"/>
</dbReference>
<keyword evidence="1" id="KW-0808">Transferase</keyword>
<dbReference type="InterPro" id="IPR016135">
    <property type="entry name" value="UBQ-conjugating_enzyme/RWD"/>
</dbReference>
<dbReference type="Proteomes" id="UP000541444">
    <property type="component" value="Unassembled WGS sequence"/>
</dbReference>
<feature type="domain" description="RING-type" evidence="8">
    <location>
        <begin position="196"/>
        <end position="240"/>
    </location>
</feature>
<evidence type="ECO:0000313" key="10">
    <source>
        <dbReference type="Proteomes" id="UP000541444"/>
    </source>
</evidence>
<dbReference type="InterPro" id="IPR013083">
    <property type="entry name" value="Znf_RING/FYVE/PHD"/>
</dbReference>
<dbReference type="SMART" id="SM00647">
    <property type="entry name" value="IBR"/>
    <property type="match status" value="1"/>
</dbReference>
<dbReference type="Gene3D" id="3.10.110.10">
    <property type="entry name" value="Ubiquitin Conjugating Enzyme"/>
    <property type="match status" value="1"/>
</dbReference>
<keyword evidence="10" id="KW-1185">Reference proteome</keyword>
<dbReference type="Gene3D" id="3.30.40.10">
    <property type="entry name" value="Zinc/RING finger domain, C3HC4 (zinc finger)"/>
    <property type="match status" value="1"/>
</dbReference>
<proteinExistence type="predicted"/>
<dbReference type="PANTHER" id="PTHR46116:SF41">
    <property type="entry name" value="UBIQUITIN-CONJUGATING ENZYME E2 25-RELATED"/>
    <property type="match status" value="1"/>
</dbReference>
<dbReference type="InterPro" id="IPR017907">
    <property type="entry name" value="Znf_RING_CS"/>
</dbReference>
<keyword evidence="3 6" id="KW-0863">Zinc-finger</keyword>
<accession>A0A7J7KWU2</accession>
<keyword evidence="2" id="KW-0479">Metal-binding</keyword>
<evidence type="ECO:0000256" key="5">
    <source>
        <dbReference type="ARBA" id="ARBA00022833"/>
    </source>
</evidence>
<reference evidence="9 10" key="1">
    <citation type="journal article" date="2020" name="IScience">
        <title>Genome Sequencing of the Endangered Kingdonia uniflora (Circaeasteraceae, Ranunculales) Reveals Potential Mechanisms of Evolutionary Specialization.</title>
        <authorList>
            <person name="Sun Y."/>
            <person name="Deng T."/>
            <person name="Zhang A."/>
            <person name="Moore M.J."/>
            <person name="Landis J.B."/>
            <person name="Lin N."/>
            <person name="Zhang H."/>
            <person name="Zhang X."/>
            <person name="Huang J."/>
            <person name="Zhang X."/>
            <person name="Sun H."/>
            <person name="Wang H."/>
        </authorList>
    </citation>
    <scope>NUCLEOTIDE SEQUENCE [LARGE SCALE GENOMIC DNA]</scope>
    <source>
        <strain evidence="9">TB1705</strain>
        <tissue evidence="9">Leaf</tissue>
    </source>
</reference>
<dbReference type="OrthoDB" id="9977870at2759"/>
<dbReference type="InterPro" id="IPR002867">
    <property type="entry name" value="IBR_dom"/>
</dbReference>